<name>A0A2D6YKN5_9DELT</name>
<accession>A0A2D6YKN5</accession>
<organism evidence="4 5">
    <name type="scientific">SAR324 cluster bacterium</name>
    <dbReference type="NCBI Taxonomy" id="2024889"/>
    <lineage>
        <taxon>Bacteria</taxon>
        <taxon>Deltaproteobacteria</taxon>
        <taxon>SAR324 cluster</taxon>
    </lineage>
</organism>
<reference evidence="5" key="1">
    <citation type="submission" date="2017-09" db="EMBL/GenBank/DDBJ databases">
        <title>The Reconstruction of 2,631 Draft Metagenome-Assembled Genomes from the Global Oceans.</title>
        <authorList>
            <person name="Tully B.J."/>
            <person name="Graham E.D."/>
            <person name="Heidelberg J.F."/>
        </authorList>
    </citation>
    <scope>NUCLEOTIDE SEQUENCE [LARGE SCALE GENOMIC DNA]</scope>
</reference>
<evidence type="ECO:0000259" key="3">
    <source>
        <dbReference type="Pfam" id="PF13458"/>
    </source>
</evidence>
<protein>
    <recommendedName>
        <fullName evidence="3">Leucine-binding protein domain-containing protein</fullName>
    </recommendedName>
</protein>
<dbReference type="AlphaFoldDB" id="A0A2D6YKN5"/>
<sequence length="385" mass="42907">MKLQTAVQYTIIYLFVLLGSVTAQSNSPVTQRKIHLAGLQVLSGPAAGQYRGISLGLEAYFSYLNDQGGIHGRSVDYRTLDTRMEGLKVEKLIKNSIFQHPILAVVGSVGEPVLNAYPNWFPLSGVPDLFGVGRPEANNVGRIYFSPSLEAEALALGRFCAENLAGKRILVWFREDQKATALLEYFDTGSAGLIQIEPMPSRVPLFSLEKELDPLVALVPDAIVVLGDALEAHAFIWQHQEWNIPIYVGSGIANSELLRQFDPEVLNRLSFLSYLPTLQQNDHPGIILHRRLLKEYAPGQEITHWTLVGHAIAETTTELLHRTGIRLSPFRLATTLQQDVEWHGLLAPPMEFPLEVSAVTSFRMTQIIQNQVQYISDWITANPAY</sequence>
<dbReference type="Gene3D" id="3.40.50.2300">
    <property type="match status" value="2"/>
</dbReference>
<keyword evidence="2" id="KW-0732">Signal</keyword>
<dbReference type="EMBL" id="NZEX01000110">
    <property type="protein sequence ID" value="MAH63729.1"/>
    <property type="molecule type" value="Genomic_DNA"/>
</dbReference>
<dbReference type="Proteomes" id="UP000226525">
    <property type="component" value="Unassembled WGS sequence"/>
</dbReference>
<gene>
    <name evidence="4" type="ORF">CMN54_09845</name>
</gene>
<dbReference type="SUPFAM" id="SSF53822">
    <property type="entry name" value="Periplasmic binding protein-like I"/>
    <property type="match status" value="1"/>
</dbReference>
<evidence type="ECO:0000313" key="4">
    <source>
        <dbReference type="EMBL" id="MAH63729.1"/>
    </source>
</evidence>
<feature type="domain" description="Leucine-binding protein" evidence="3">
    <location>
        <begin position="34"/>
        <end position="348"/>
    </location>
</feature>
<comment type="similarity">
    <text evidence="1">Belongs to the leucine-binding protein family.</text>
</comment>
<dbReference type="InterPro" id="IPR028081">
    <property type="entry name" value="Leu-bd"/>
</dbReference>
<dbReference type="InterPro" id="IPR028082">
    <property type="entry name" value="Peripla_BP_I"/>
</dbReference>
<dbReference type="PANTHER" id="PTHR47235">
    <property type="entry name" value="BLR6548 PROTEIN"/>
    <property type="match status" value="1"/>
</dbReference>
<proteinExistence type="inferred from homology"/>
<evidence type="ECO:0000256" key="1">
    <source>
        <dbReference type="ARBA" id="ARBA00010062"/>
    </source>
</evidence>
<dbReference type="Pfam" id="PF13458">
    <property type="entry name" value="Peripla_BP_6"/>
    <property type="match status" value="1"/>
</dbReference>
<evidence type="ECO:0000313" key="5">
    <source>
        <dbReference type="Proteomes" id="UP000226525"/>
    </source>
</evidence>
<comment type="caution">
    <text evidence="4">The sequence shown here is derived from an EMBL/GenBank/DDBJ whole genome shotgun (WGS) entry which is preliminary data.</text>
</comment>
<dbReference type="PANTHER" id="PTHR47235:SF1">
    <property type="entry name" value="BLR6548 PROTEIN"/>
    <property type="match status" value="1"/>
</dbReference>
<evidence type="ECO:0000256" key="2">
    <source>
        <dbReference type="ARBA" id="ARBA00022729"/>
    </source>
</evidence>